<dbReference type="EMBL" id="UYRU01076495">
    <property type="protein sequence ID" value="VDN27000.1"/>
    <property type="molecule type" value="Genomic_DNA"/>
</dbReference>
<gene>
    <name evidence="1" type="ORF">DILT_LOCUS14920</name>
</gene>
<name>A0A3P7MKD3_DIBLA</name>
<evidence type="ECO:0000313" key="1">
    <source>
        <dbReference type="EMBL" id="VDN27000.1"/>
    </source>
</evidence>
<dbReference type="Proteomes" id="UP000281553">
    <property type="component" value="Unassembled WGS sequence"/>
</dbReference>
<organism evidence="1 2">
    <name type="scientific">Dibothriocephalus latus</name>
    <name type="common">Fish tapeworm</name>
    <name type="synonym">Diphyllobothrium latum</name>
    <dbReference type="NCBI Taxonomy" id="60516"/>
    <lineage>
        <taxon>Eukaryota</taxon>
        <taxon>Metazoa</taxon>
        <taxon>Spiralia</taxon>
        <taxon>Lophotrochozoa</taxon>
        <taxon>Platyhelminthes</taxon>
        <taxon>Cestoda</taxon>
        <taxon>Eucestoda</taxon>
        <taxon>Diphyllobothriidea</taxon>
        <taxon>Diphyllobothriidae</taxon>
        <taxon>Dibothriocephalus</taxon>
    </lineage>
</organism>
<proteinExistence type="predicted"/>
<reference evidence="1 2" key="1">
    <citation type="submission" date="2018-11" db="EMBL/GenBank/DDBJ databases">
        <authorList>
            <consortium name="Pathogen Informatics"/>
        </authorList>
    </citation>
    <scope>NUCLEOTIDE SEQUENCE [LARGE SCALE GENOMIC DNA]</scope>
</reference>
<protein>
    <submittedName>
        <fullName evidence="1">Uncharacterized protein</fullName>
    </submittedName>
</protein>
<sequence>MRLGNWYSELYLRTPTEVVTLPGSKSTGAHLASPSLSQPYSGVGDVQQTSLLLGLDGGQSGRPGINLLDEKAVYSHRFVINCYRTATEQTPGNRFAWQAWAIANYDLFTRLGMEKAQLEQYETELRQVSLPVCPFWSTHRPFAFVLVKILQL</sequence>
<accession>A0A3P7MKD3</accession>
<keyword evidence="2" id="KW-1185">Reference proteome</keyword>
<evidence type="ECO:0000313" key="2">
    <source>
        <dbReference type="Proteomes" id="UP000281553"/>
    </source>
</evidence>
<dbReference type="AlphaFoldDB" id="A0A3P7MKD3"/>